<dbReference type="OrthoDB" id="9127144at2"/>
<gene>
    <name evidence="2" type="ORF">FC39_GL000771</name>
</gene>
<feature type="domain" description="N-acetyltransferase" evidence="1">
    <location>
        <begin position="1"/>
        <end position="134"/>
    </location>
</feature>
<keyword evidence="3" id="KW-1185">Reference proteome</keyword>
<dbReference type="InterPro" id="IPR000182">
    <property type="entry name" value="GNAT_dom"/>
</dbReference>
<dbReference type="PATRIC" id="fig|1423754.3.peg.793"/>
<dbReference type="CDD" id="cd04301">
    <property type="entry name" value="NAT_SF"/>
    <property type="match status" value="1"/>
</dbReference>
<evidence type="ECO:0000313" key="3">
    <source>
        <dbReference type="Proteomes" id="UP000051223"/>
    </source>
</evidence>
<accession>A0A0R1YK25</accession>
<reference evidence="2 3" key="1">
    <citation type="journal article" date="2015" name="Genome Announc.">
        <title>Expanding the biotechnology potential of lactobacilli through comparative genomics of 213 strains and associated genera.</title>
        <authorList>
            <person name="Sun Z."/>
            <person name="Harris H.M."/>
            <person name="McCann A."/>
            <person name="Guo C."/>
            <person name="Argimon S."/>
            <person name="Zhang W."/>
            <person name="Yang X."/>
            <person name="Jeffery I.B."/>
            <person name="Cooney J.C."/>
            <person name="Kagawa T.F."/>
            <person name="Liu W."/>
            <person name="Song Y."/>
            <person name="Salvetti E."/>
            <person name="Wrobel A."/>
            <person name="Rasinkangas P."/>
            <person name="Parkhill J."/>
            <person name="Rea M.C."/>
            <person name="O'Sullivan O."/>
            <person name="Ritari J."/>
            <person name="Douillard F.P."/>
            <person name="Paul Ross R."/>
            <person name="Yang R."/>
            <person name="Briner A.E."/>
            <person name="Felis G.E."/>
            <person name="de Vos W.M."/>
            <person name="Barrangou R."/>
            <person name="Klaenhammer T.R."/>
            <person name="Caufield P.W."/>
            <person name="Cui Y."/>
            <person name="Zhang H."/>
            <person name="O'Toole P.W."/>
        </authorList>
    </citation>
    <scope>NUCLEOTIDE SEQUENCE [LARGE SCALE GENOMIC DNA]</scope>
    <source>
        <strain evidence="2 3">DSM 5661</strain>
    </source>
</reference>
<keyword evidence="2" id="KW-0808">Transferase</keyword>
<evidence type="ECO:0000313" key="2">
    <source>
        <dbReference type="EMBL" id="KRM40299.1"/>
    </source>
</evidence>
<evidence type="ECO:0000259" key="1">
    <source>
        <dbReference type="PROSITE" id="PS51186"/>
    </source>
</evidence>
<sequence length="156" mass="18059">MSAFPDWERFSMPSLLVMSLKPSVKFHALYDGGKFCGIAYFVESDTTVYLTYLAVNKDLRGQGYGTKILTLLEDRYPDKQLVIDIEPVVPTAKNYKQRVSRLKFYERNGFHRTDQKLKDQDGEFEALTTGKKLDKPGFVKALKQMSFGFYQFKIEK</sequence>
<dbReference type="EMBL" id="AZGI01000025">
    <property type="protein sequence ID" value="KRM40299.1"/>
    <property type="molecule type" value="Genomic_DNA"/>
</dbReference>
<dbReference type="STRING" id="1423754.FC39_GL000771"/>
<dbReference type="GO" id="GO:0016747">
    <property type="term" value="F:acyltransferase activity, transferring groups other than amino-acyl groups"/>
    <property type="evidence" value="ECO:0007669"/>
    <property type="project" value="InterPro"/>
</dbReference>
<dbReference type="eggNOG" id="COG0456">
    <property type="taxonomic scope" value="Bacteria"/>
</dbReference>
<dbReference type="Proteomes" id="UP000051223">
    <property type="component" value="Unassembled WGS sequence"/>
</dbReference>
<organism evidence="2 3">
    <name type="scientific">Lactobacillus hamsteri DSM 5661 = JCM 6256</name>
    <dbReference type="NCBI Taxonomy" id="1423754"/>
    <lineage>
        <taxon>Bacteria</taxon>
        <taxon>Bacillati</taxon>
        <taxon>Bacillota</taxon>
        <taxon>Bacilli</taxon>
        <taxon>Lactobacillales</taxon>
        <taxon>Lactobacillaceae</taxon>
        <taxon>Lactobacillus</taxon>
    </lineage>
</organism>
<comment type="caution">
    <text evidence="2">The sequence shown here is derived from an EMBL/GenBank/DDBJ whole genome shotgun (WGS) entry which is preliminary data.</text>
</comment>
<dbReference type="InterPro" id="IPR016181">
    <property type="entry name" value="Acyl_CoA_acyltransferase"/>
</dbReference>
<dbReference type="AlphaFoldDB" id="A0A0R1YK25"/>
<dbReference type="Gene3D" id="3.40.630.30">
    <property type="match status" value="1"/>
</dbReference>
<dbReference type="PROSITE" id="PS51186">
    <property type="entry name" value="GNAT"/>
    <property type="match status" value="1"/>
</dbReference>
<protein>
    <submittedName>
        <fullName evidence="2">Acetyltransferase</fullName>
    </submittedName>
</protein>
<dbReference type="Pfam" id="PF13508">
    <property type="entry name" value="Acetyltransf_7"/>
    <property type="match status" value="1"/>
</dbReference>
<dbReference type="SUPFAM" id="SSF55729">
    <property type="entry name" value="Acyl-CoA N-acyltransferases (Nat)"/>
    <property type="match status" value="1"/>
</dbReference>
<proteinExistence type="predicted"/>
<name>A0A0R1YK25_9LACO</name>